<sequence>MKWCFTITRPLRKKLRAHTLLRYDPQCLHIGPRVKNQESGLGPLQKVRSGNCEPRKRTSFLQLQGCLLRRCDLRISVHT</sequence>
<protein>
    <submittedName>
        <fullName evidence="2">Ovule protein</fullName>
    </submittedName>
</protein>
<evidence type="ECO:0000313" key="2">
    <source>
        <dbReference type="WBParaSite" id="L893_g18238.t1"/>
    </source>
</evidence>
<name>A0A1I7YP01_9BILA</name>
<dbReference type="Proteomes" id="UP000095287">
    <property type="component" value="Unplaced"/>
</dbReference>
<keyword evidence="1" id="KW-1185">Reference proteome</keyword>
<organism evidence="1 2">
    <name type="scientific">Steinernema glaseri</name>
    <dbReference type="NCBI Taxonomy" id="37863"/>
    <lineage>
        <taxon>Eukaryota</taxon>
        <taxon>Metazoa</taxon>
        <taxon>Ecdysozoa</taxon>
        <taxon>Nematoda</taxon>
        <taxon>Chromadorea</taxon>
        <taxon>Rhabditida</taxon>
        <taxon>Tylenchina</taxon>
        <taxon>Panagrolaimomorpha</taxon>
        <taxon>Strongyloidoidea</taxon>
        <taxon>Steinernematidae</taxon>
        <taxon>Steinernema</taxon>
    </lineage>
</organism>
<dbReference type="WBParaSite" id="L893_g18238.t1">
    <property type="protein sequence ID" value="L893_g18238.t1"/>
    <property type="gene ID" value="L893_g18238"/>
</dbReference>
<reference evidence="2" key="1">
    <citation type="submission" date="2016-11" db="UniProtKB">
        <authorList>
            <consortium name="WormBaseParasite"/>
        </authorList>
    </citation>
    <scope>IDENTIFICATION</scope>
</reference>
<proteinExistence type="predicted"/>
<dbReference type="AlphaFoldDB" id="A0A1I7YP01"/>
<evidence type="ECO:0000313" key="1">
    <source>
        <dbReference type="Proteomes" id="UP000095287"/>
    </source>
</evidence>
<accession>A0A1I7YP01</accession>